<comment type="caution">
    <text evidence="9">The sequence shown here is derived from an EMBL/GenBank/DDBJ whole genome shotgun (WGS) entry which is preliminary data.</text>
</comment>
<reference evidence="9" key="1">
    <citation type="submission" date="2024-05" db="EMBL/GenBank/DDBJ databases">
        <authorList>
            <person name="Jung D.-H."/>
        </authorList>
    </citation>
    <scope>NUCLEOTIDE SEQUENCE</scope>
    <source>
        <strain evidence="9">JA-25</strain>
    </source>
</reference>
<evidence type="ECO:0000259" key="8">
    <source>
        <dbReference type="Pfam" id="PF18565"/>
    </source>
</evidence>
<dbReference type="InterPro" id="IPR006104">
    <property type="entry name" value="Glyco_hydro_2_N"/>
</dbReference>
<feature type="domain" description="Glycosyl hydrolases family 2 sugar binding" evidence="6">
    <location>
        <begin position="141"/>
        <end position="256"/>
    </location>
</feature>
<dbReference type="Pfam" id="PF02836">
    <property type="entry name" value="Glyco_hydro_2_C"/>
    <property type="match status" value="1"/>
</dbReference>
<dbReference type="InterPro" id="IPR036156">
    <property type="entry name" value="Beta-gal/glucu_dom_sf"/>
</dbReference>
<dbReference type="InterPro" id="IPR013783">
    <property type="entry name" value="Ig-like_fold"/>
</dbReference>
<evidence type="ECO:0000259" key="7">
    <source>
        <dbReference type="Pfam" id="PF16355"/>
    </source>
</evidence>
<feature type="domain" description="Glycoside hydrolase family 2 immunoglobulin-like beta-sandwich" evidence="4">
    <location>
        <begin position="277"/>
        <end position="391"/>
    </location>
</feature>
<evidence type="ECO:0000256" key="1">
    <source>
        <dbReference type="ARBA" id="ARBA00007401"/>
    </source>
</evidence>
<keyword evidence="3" id="KW-0326">Glycosidase</keyword>
<gene>
    <name evidence="9" type="ORF">F7231_22240</name>
</gene>
<dbReference type="RefSeq" id="WP_166693599.1">
    <property type="nucleotide sequence ID" value="NZ_WAEL01000009.1"/>
</dbReference>
<dbReference type="InterPro" id="IPR006103">
    <property type="entry name" value="Glyco_hydro_2_cat"/>
</dbReference>
<evidence type="ECO:0000259" key="6">
    <source>
        <dbReference type="Pfam" id="PF02837"/>
    </source>
</evidence>
<feature type="domain" description="Glycoside hydrolase family 2 catalytic" evidence="5">
    <location>
        <begin position="401"/>
        <end position="585"/>
    </location>
</feature>
<dbReference type="SUPFAM" id="SSF49303">
    <property type="entry name" value="beta-Galactosidase/glucuronidase domain"/>
    <property type="match status" value="1"/>
</dbReference>
<dbReference type="InterPro" id="IPR008964">
    <property type="entry name" value="Invasin/intimin_cell_adhesion"/>
</dbReference>
<dbReference type="InterPro" id="IPR017853">
    <property type="entry name" value="GH"/>
</dbReference>
<evidence type="ECO:0000313" key="10">
    <source>
        <dbReference type="Proteomes" id="UP000606008"/>
    </source>
</evidence>
<sequence>MQINNSLTGFFGNLKLIGLVLLVGLTEASGQPATSSAGAGLKRERIKLSDGWRFMRYTTEPDKLMYAVRPPVQDANDSKVADSKPTEAVRVDGKDEELKNWILPTANDFIKNPAQRHTRPAGNPGADFAFVKAGFADTNWEAVTVPHDWAIKGPFYGGDQPEVGGGMGRLPSQGVAWYRKKLTIPASDRGKQIYLDIDGAMSYAMVWLNGQLVGGWPYGYNSFRLDLTPYIQVGDVNQLAIRVDNPNHSARWYPGAGLYRNVWLTKLAPVHVAQWGTFVTTPAVSATEATVNLALRIANKATQAQTVTVQTQLYALDASAKPTGKTLATFPAATLTLQPGESQPVTSTLNLKNPKRWGPYPTQTPNRYVARTSLLVNGKPVDEYDTPFGIRSVVFDPTRGVLVNGEVVRIQGVNQHHDLGALGAAFNVRAAERQLELLRELGCNAIRMAHNPPAPELLDLTDRMGFLIIDEIFDSWERKKTPHDFHLIFPDWHEPDTRAFVRRDRNHPSIIAWSFGNEVGEQYTDTAGAALARKLHDIVYEEDPTRPASASQNYAKPDMPFTKEMDFLSLNYQGEGIRDAPAYAHLKGIRTTPLYPAFQKAYPNKVIISSETASALSTRGSYNFPVHPENSAPVSNGVGGDPTTKEVSAYELYTAAFGASPDKVFATQDRHPYVAGELVWTGWDYLGEPTPYYSARSSYSGIIDLAGFKKDRFYLYQSRWRPELPMVHLLPHWNWPNRIGQVTPVHVFTSGDEAELFLNGRSLGRKKKAPYTYRLRWDEVTYQPGELTVVAYKNGREWARQRVSTTDKPAKLVAQADRSTIKADGEDLSFITVKVTDKNGSMIPDASHTVRFSLQGDGELVATDNGDPASLVSFASPNRQTYNGMALVIIRAKKGHRGKLTLTATAEGLTPARIELTSN</sequence>
<organism evidence="9 10">
    <name type="scientific">Fibrivirga algicola</name>
    <dbReference type="NCBI Taxonomy" id="2950420"/>
    <lineage>
        <taxon>Bacteria</taxon>
        <taxon>Pseudomonadati</taxon>
        <taxon>Bacteroidota</taxon>
        <taxon>Cytophagia</taxon>
        <taxon>Cytophagales</taxon>
        <taxon>Spirosomataceae</taxon>
        <taxon>Fibrivirga</taxon>
    </lineage>
</organism>
<dbReference type="SUPFAM" id="SSF49785">
    <property type="entry name" value="Galactose-binding domain-like"/>
    <property type="match status" value="1"/>
</dbReference>
<dbReference type="PANTHER" id="PTHR42732">
    <property type="entry name" value="BETA-GALACTOSIDASE"/>
    <property type="match status" value="1"/>
</dbReference>
<dbReference type="InterPro" id="IPR048229">
    <property type="entry name" value="GalB-like"/>
</dbReference>
<dbReference type="PRINTS" id="PR00132">
    <property type="entry name" value="GLHYDRLASE2"/>
</dbReference>
<keyword evidence="2 9" id="KW-0378">Hydrolase</keyword>
<comment type="similarity">
    <text evidence="1">Belongs to the glycosyl hydrolase 2 family.</text>
</comment>
<dbReference type="InterPro" id="IPR032311">
    <property type="entry name" value="DUF4982"/>
</dbReference>
<dbReference type="GO" id="GO:0016787">
    <property type="term" value="F:hydrolase activity"/>
    <property type="evidence" value="ECO:0007669"/>
    <property type="project" value="UniProtKB-KW"/>
</dbReference>
<evidence type="ECO:0000256" key="2">
    <source>
        <dbReference type="ARBA" id="ARBA00022801"/>
    </source>
</evidence>
<dbReference type="InterPro" id="IPR008979">
    <property type="entry name" value="Galactose-bd-like_sf"/>
</dbReference>
<evidence type="ECO:0000259" key="4">
    <source>
        <dbReference type="Pfam" id="PF00703"/>
    </source>
</evidence>
<dbReference type="EMBL" id="WAEL01000009">
    <property type="protein sequence ID" value="NID12908.1"/>
    <property type="molecule type" value="Genomic_DNA"/>
</dbReference>
<dbReference type="Gene3D" id="3.20.20.80">
    <property type="entry name" value="Glycosidases"/>
    <property type="match status" value="1"/>
</dbReference>
<dbReference type="Pfam" id="PF18565">
    <property type="entry name" value="Glyco_hydro2_C5"/>
    <property type="match status" value="1"/>
</dbReference>
<name>A0ABX0QM77_9BACT</name>
<dbReference type="NCBIfam" id="NF041463">
    <property type="entry name" value="GalB"/>
    <property type="match status" value="1"/>
</dbReference>
<accession>A0ABX0QM77</accession>
<dbReference type="InterPro" id="IPR051913">
    <property type="entry name" value="GH2_Domain-Containing"/>
</dbReference>
<feature type="domain" description="Glycoside hydrolase family 2" evidence="8">
    <location>
        <begin position="812"/>
        <end position="915"/>
    </location>
</feature>
<dbReference type="Pfam" id="PF16355">
    <property type="entry name" value="DUF4982"/>
    <property type="match status" value="1"/>
</dbReference>
<dbReference type="SUPFAM" id="SSF51445">
    <property type="entry name" value="(Trans)glycosidases"/>
    <property type="match status" value="1"/>
</dbReference>
<evidence type="ECO:0000313" key="9">
    <source>
        <dbReference type="EMBL" id="NID12908.1"/>
    </source>
</evidence>
<dbReference type="Pfam" id="PF02837">
    <property type="entry name" value="Glyco_hydro_2_N"/>
    <property type="match status" value="1"/>
</dbReference>
<dbReference type="Gene3D" id="2.60.40.10">
    <property type="entry name" value="Immunoglobulins"/>
    <property type="match status" value="3"/>
</dbReference>
<dbReference type="Pfam" id="PF00703">
    <property type="entry name" value="Glyco_hydro_2"/>
    <property type="match status" value="1"/>
</dbReference>
<dbReference type="InterPro" id="IPR006102">
    <property type="entry name" value="Ig-like_GH2"/>
</dbReference>
<dbReference type="SUPFAM" id="SSF49373">
    <property type="entry name" value="Invasin/intimin cell-adhesion fragments"/>
    <property type="match status" value="1"/>
</dbReference>
<dbReference type="InterPro" id="IPR040605">
    <property type="entry name" value="Glyco_hydro2_dom5"/>
</dbReference>
<feature type="domain" description="DUF4982" evidence="7">
    <location>
        <begin position="740"/>
        <end position="799"/>
    </location>
</feature>
<evidence type="ECO:0000256" key="3">
    <source>
        <dbReference type="ARBA" id="ARBA00023295"/>
    </source>
</evidence>
<dbReference type="InterPro" id="IPR006101">
    <property type="entry name" value="Glyco_hydro_2"/>
</dbReference>
<dbReference type="PANTHER" id="PTHR42732:SF1">
    <property type="entry name" value="BETA-MANNOSIDASE"/>
    <property type="match status" value="1"/>
</dbReference>
<dbReference type="Proteomes" id="UP000606008">
    <property type="component" value="Unassembled WGS sequence"/>
</dbReference>
<evidence type="ECO:0000259" key="5">
    <source>
        <dbReference type="Pfam" id="PF02836"/>
    </source>
</evidence>
<dbReference type="Gene3D" id="2.60.120.260">
    <property type="entry name" value="Galactose-binding domain-like"/>
    <property type="match status" value="1"/>
</dbReference>
<protein>
    <submittedName>
        <fullName evidence="9">Glycoside hydrolase family 2 protein</fullName>
    </submittedName>
</protein>
<proteinExistence type="inferred from homology"/>
<keyword evidence="10" id="KW-1185">Reference proteome</keyword>